<keyword evidence="5 6" id="KW-0472">Membrane</keyword>
<dbReference type="SUPFAM" id="SSF53649">
    <property type="entry name" value="Alkaline phosphatase-like"/>
    <property type="match status" value="1"/>
</dbReference>
<dbReference type="PANTHER" id="PTHR47371">
    <property type="entry name" value="LIPOTEICHOIC ACID SYNTHASE"/>
    <property type="match status" value="1"/>
</dbReference>
<dbReference type="GO" id="GO:0005886">
    <property type="term" value="C:plasma membrane"/>
    <property type="evidence" value="ECO:0007669"/>
    <property type="project" value="UniProtKB-SubCell"/>
</dbReference>
<keyword evidence="4 6" id="KW-1133">Transmembrane helix</keyword>
<evidence type="ECO:0000313" key="8">
    <source>
        <dbReference type="EMBL" id="TXC74316.1"/>
    </source>
</evidence>
<reference evidence="8 9" key="1">
    <citation type="submission" date="2019-08" db="EMBL/GenBank/DDBJ databases">
        <title>Sphingorhabdus soil sp. nov., isolated from arctic soil.</title>
        <authorList>
            <person name="Liu Y."/>
        </authorList>
    </citation>
    <scope>NUCLEOTIDE SEQUENCE [LARGE SCALE GENOMIC DNA]</scope>
    <source>
        <strain evidence="8 9">D-2Q-5-6</strain>
    </source>
</reference>
<proteinExistence type="predicted"/>
<dbReference type="InterPro" id="IPR000917">
    <property type="entry name" value="Sulfatase_N"/>
</dbReference>
<dbReference type="Gene3D" id="3.40.720.10">
    <property type="entry name" value="Alkaline Phosphatase, subunit A"/>
    <property type="match status" value="1"/>
</dbReference>
<sequence>MAGNRTANMRTPQRAVAPAWRGAAFIVLFAVPSFLELGLANRKFGVFTGGFGASRTLDTPIEWAAFAPLLLLGNLLFAAAVAWIVVKLHRRRWNGLLFVFNLGLLVPGILVALIVARYEVMRYISDAMSFRVMRDLGGGSMTDALLYILAGQGLAIALAAAAIVFAAWAMRWAARRDAPASRRLYRVSRRWRIAFAAGLVALVPLMAIADRIGDTRFVAERFVTLAAVRGVLDLATDFDRDGYGVFGLTRDPAPFDAARYPFALDIPDNGRDEDGIGGDFTAVVAPHPHARLALPAQPKNLVIVVIESMRGDVLGMRVHGKVVAPNLEALARQGSHFPAYSHVGFTTASLKSLFTGEIAPTHPGASLFPLLKRTGYRVAVFSGQPESFGGIAAVTGMRAAADPMVDAHVLQDQRAGAFAAEGSLLVDEKRLLAAYDARLGKAPTDRPLFAYFNFQSPHFPYWHDGMENLVEPSPLSRSAITDGTDRATLARTYYNAVAWSDAALGALITRLKASGQWDNTVLLVVGDHGESLLDDGFLGHGHMLNDSQTRTVAVTNVRGVEGKFAGLWDLRDLLVDILSNRPPRLPERPVLQHIGDLDTPARIGLVDASGRIGYNPERGTWSFDGGHSELTDDALNRTQKRRARALIDLWSNARWQAHRKTPTSAPD</sequence>
<dbReference type="InterPro" id="IPR017850">
    <property type="entry name" value="Alkaline_phosphatase_core_sf"/>
</dbReference>
<evidence type="ECO:0000256" key="5">
    <source>
        <dbReference type="ARBA" id="ARBA00023136"/>
    </source>
</evidence>
<feature type="transmembrane region" description="Helical" evidence="6">
    <location>
        <begin position="191"/>
        <end position="209"/>
    </location>
</feature>
<accession>A0A5C6UQ75</accession>
<feature type="transmembrane region" description="Helical" evidence="6">
    <location>
        <begin position="98"/>
        <end position="118"/>
    </location>
</feature>
<keyword evidence="2" id="KW-1003">Cell membrane</keyword>
<evidence type="ECO:0000256" key="3">
    <source>
        <dbReference type="ARBA" id="ARBA00022692"/>
    </source>
</evidence>
<keyword evidence="8" id="KW-0808">Transferase</keyword>
<comment type="subcellular location">
    <subcellularLocation>
        <location evidence="1">Cell membrane</location>
        <topology evidence="1">Multi-pass membrane protein</topology>
    </subcellularLocation>
</comment>
<dbReference type="AlphaFoldDB" id="A0A5C6UQ75"/>
<organism evidence="8 9">
    <name type="scientific">Flavisphingopyxis soli</name>
    <dbReference type="NCBI Taxonomy" id="2601267"/>
    <lineage>
        <taxon>Bacteria</taxon>
        <taxon>Pseudomonadati</taxon>
        <taxon>Pseudomonadota</taxon>
        <taxon>Alphaproteobacteria</taxon>
        <taxon>Sphingomonadales</taxon>
        <taxon>Sphingopyxidaceae</taxon>
        <taxon>Flavisphingopyxis</taxon>
    </lineage>
</organism>
<gene>
    <name evidence="8" type="ORF">FSZ31_06360</name>
</gene>
<keyword evidence="9" id="KW-1185">Reference proteome</keyword>
<evidence type="ECO:0000256" key="4">
    <source>
        <dbReference type="ARBA" id="ARBA00022989"/>
    </source>
</evidence>
<protein>
    <submittedName>
        <fullName evidence="8">Sulfatase-like hydrolase/transferase</fullName>
    </submittedName>
</protein>
<dbReference type="GO" id="GO:0016740">
    <property type="term" value="F:transferase activity"/>
    <property type="evidence" value="ECO:0007669"/>
    <property type="project" value="UniProtKB-KW"/>
</dbReference>
<dbReference type="GO" id="GO:0016787">
    <property type="term" value="F:hydrolase activity"/>
    <property type="evidence" value="ECO:0007669"/>
    <property type="project" value="UniProtKB-KW"/>
</dbReference>
<feature type="transmembrane region" description="Helical" evidence="6">
    <location>
        <begin position="144"/>
        <end position="170"/>
    </location>
</feature>
<dbReference type="PANTHER" id="PTHR47371:SF3">
    <property type="entry name" value="PHOSPHOGLYCEROL TRANSFERASE I"/>
    <property type="match status" value="1"/>
</dbReference>
<evidence type="ECO:0000256" key="2">
    <source>
        <dbReference type="ARBA" id="ARBA00022475"/>
    </source>
</evidence>
<keyword evidence="3 6" id="KW-0812">Transmembrane</keyword>
<dbReference type="Proteomes" id="UP000321129">
    <property type="component" value="Unassembled WGS sequence"/>
</dbReference>
<evidence type="ECO:0000259" key="7">
    <source>
        <dbReference type="Pfam" id="PF00884"/>
    </source>
</evidence>
<comment type="caution">
    <text evidence="8">The sequence shown here is derived from an EMBL/GenBank/DDBJ whole genome shotgun (WGS) entry which is preliminary data.</text>
</comment>
<dbReference type="Pfam" id="PF00884">
    <property type="entry name" value="Sulfatase"/>
    <property type="match status" value="1"/>
</dbReference>
<feature type="transmembrane region" description="Helical" evidence="6">
    <location>
        <begin position="64"/>
        <end position="86"/>
    </location>
</feature>
<evidence type="ECO:0000256" key="6">
    <source>
        <dbReference type="SAM" id="Phobius"/>
    </source>
</evidence>
<feature type="domain" description="Sulfatase N-terminal" evidence="7">
    <location>
        <begin position="299"/>
        <end position="551"/>
    </location>
</feature>
<dbReference type="InterPro" id="IPR050448">
    <property type="entry name" value="OpgB/LTA_synthase_biosynth"/>
</dbReference>
<dbReference type="EMBL" id="VOPY01000001">
    <property type="protein sequence ID" value="TXC74316.1"/>
    <property type="molecule type" value="Genomic_DNA"/>
</dbReference>
<evidence type="ECO:0000313" key="9">
    <source>
        <dbReference type="Proteomes" id="UP000321129"/>
    </source>
</evidence>
<evidence type="ECO:0000256" key="1">
    <source>
        <dbReference type="ARBA" id="ARBA00004651"/>
    </source>
</evidence>
<name>A0A5C6UQ75_9SPHN</name>
<keyword evidence="8" id="KW-0378">Hydrolase</keyword>